<dbReference type="HOGENOM" id="CLU_963340_0_0_1"/>
<feature type="compositionally biased region" description="Low complexity" evidence="1">
    <location>
        <begin position="234"/>
        <end position="251"/>
    </location>
</feature>
<gene>
    <name evidence="2" type="ORF">K443DRAFT_7480</name>
</gene>
<dbReference type="PRINTS" id="PR00929">
    <property type="entry name" value="ATHOOK"/>
</dbReference>
<dbReference type="Proteomes" id="UP000054477">
    <property type="component" value="Unassembled WGS sequence"/>
</dbReference>
<feature type="region of interest" description="Disordered" evidence="1">
    <location>
        <begin position="234"/>
        <end position="289"/>
    </location>
</feature>
<evidence type="ECO:0000256" key="1">
    <source>
        <dbReference type="SAM" id="MobiDB-lite"/>
    </source>
</evidence>
<feature type="region of interest" description="Disordered" evidence="1">
    <location>
        <begin position="1"/>
        <end position="189"/>
    </location>
</feature>
<feature type="compositionally biased region" description="Polar residues" evidence="1">
    <location>
        <begin position="111"/>
        <end position="121"/>
    </location>
</feature>
<dbReference type="AlphaFoldDB" id="A0A0C9XGA8"/>
<keyword evidence="3" id="KW-1185">Reference proteome</keyword>
<accession>A0A0C9XGA8</accession>
<dbReference type="EMBL" id="KN838621">
    <property type="protein sequence ID" value="KIK00629.1"/>
    <property type="molecule type" value="Genomic_DNA"/>
</dbReference>
<reference evidence="3" key="2">
    <citation type="submission" date="2015-01" db="EMBL/GenBank/DDBJ databases">
        <title>Evolutionary Origins and Diversification of the Mycorrhizal Mutualists.</title>
        <authorList>
            <consortium name="DOE Joint Genome Institute"/>
            <consortium name="Mycorrhizal Genomics Consortium"/>
            <person name="Kohler A."/>
            <person name="Kuo A."/>
            <person name="Nagy L.G."/>
            <person name="Floudas D."/>
            <person name="Copeland A."/>
            <person name="Barry K.W."/>
            <person name="Cichocki N."/>
            <person name="Veneault-Fourrey C."/>
            <person name="LaButti K."/>
            <person name="Lindquist E.A."/>
            <person name="Lipzen A."/>
            <person name="Lundell T."/>
            <person name="Morin E."/>
            <person name="Murat C."/>
            <person name="Riley R."/>
            <person name="Ohm R."/>
            <person name="Sun H."/>
            <person name="Tunlid A."/>
            <person name="Henrissat B."/>
            <person name="Grigoriev I.V."/>
            <person name="Hibbett D.S."/>
            <person name="Martin F."/>
        </authorList>
    </citation>
    <scope>NUCLEOTIDE SEQUENCE [LARGE SCALE GENOMIC DNA]</scope>
    <source>
        <strain evidence="3">LaAM-08-1</strain>
    </source>
</reference>
<reference evidence="2 3" key="1">
    <citation type="submission" date="2014-04" db="EMBL/GenBank/DDBJ databases">
        <authorList>
            <consortium name="DOE Joint Genome Institute"/>
            <person name="Kuo A."/>
            <person name="Kohler A."/>
            <person name="Nagy L.G."/>
            <person name="Floudas D."/>
            <person name="Copeland A."/>
            <person name="Barry K.W."/>
            <person name="Cichocki N."/>
            <person name="Veneault-Fourrey C."/>
            <person name="LaButti K."/>
            <person name="Lindquist E.A."/>
            <person name="Lipzen A."/>
            <person name="Lundell T."/>
            <person name="Morin E."/>
            <person name="Murat C."/>
            <person name="Sun H."/>
            <person name="Tunlid A."/>
            <person name="Henrissat B."/>
            <person name="Grigoriev I.V."/>
            <person name="Hibbett D.S."/>
            <person name="Martin F."/>
            <person name="Nordberg H.P."/>
            <person name="Cantor M.N."/>
            <person name="Hua S.X."/>
        </authorList>
    </citation>
    <scope>NUCLEOTIDE SEQUENCE [LARGE SCALE GENOMIC DNA]</scope>
    <source>
        <strain evidence="2 3">LaAM-08-1</strain>
    </source>
</reference>
<name>A0A0C9XGA8_9AGAR</name>
<feature type="compositionally biased region" description="Polar residues" evidence="1">
    <location>
        <begin position="14"/>
        <end position="25"/>
    </location>
</feature>
<feature type="compositionally biased region" description="Polar residues" evidence="1">
    <location>
        <begin position="39"/>
        <end position="65"/>
    </location>
</feature>
<dbReference type="GO" id="GO:0003677">
    <property type="term" value="F:DNA binding"/>
    <property type="evidence" value="ECO:0007669"/>
    <property type="project" value="InterPro"/>
</dbReference>
<organism evidence="2 3">
    <name type="scientific">Laccaria amethystina LaAM-08-1</name>
    <dbReference type="NCBI Taxonomy" id="1095629"/>
    <lineage>
        <taxon>Eukaryota</taxon>
        <taxon>Fungi</taxon>
        <taxon>Dikarya</taxon>
        <taxon>Basidiomycota</taxon>
        <taxon>Agaricomycotina</taxon>
        <taxon>Agaricomycetes</taxon>
        <taxon>Agaricomycetidae</taxon>
        <taxon>Agaricales</taxon>
        <taxon>Agaricineae</taxon>
        <taxon>Hydnangiaceae</taxon>
        <taxon>Laccaria</taxon>
    </lineage>
</organism>
<evidence type="ECO:0000313" key="3">
    <source>
        <dbReference type="Proteomes" id="UP000054477"/>
    </source>
</evidence>
<protein>
    <submittedName>
        <fullName evidence="2">Uncharacterized protein</fullName>
    </submittedName>
</protein>
<feature type="compositionally biased region" description="Polar residues" evidence="1">
    <location>
        <begin position="87"/>
        <end position="104"/>
    </location>
</feature>
<proteinExistence type="predicted"/>
<sequence length="289" mass="30251">MPEVNAGSVAAESSAPNIRWLNSQDVGFDADSITDQDSDVTPTPGFASTSAQNFTSSLSPAQLTRSAAGDPIPRLTTDISIHPSPTLPTQISNPNSVAPTNVSSPGGLIIRNSQAVPTTSALPEVPRKRGRPKIQKPEVYGPKRRRGRPLGTGHKQKAKELYGEGGNNASESVRRPRGRPRKQAVPSSVSVQFGKVFVAGSHSCTHLVNAPPSHLNPASLVMSETCTAAPPLPSFTASSSSNVVSTSAASTRADNSGPLPSGATRCSMVIPDEDPQRTTDDFDDDKDPV</sequence>
<evidence type="ECO:0000313" key="2">
    <source>
        <dbReference type="EMBL" id="KIK00629.1"/>
    </source>
</evidence>
<dbReference type="InterPro" id="IPR017956">
    <property type="entry name" value="AT_hook_DNA-bd_motif"/>
</dbReference>